<reference evidence="1" key="1">
    <citation type="submission" date="2014-09" db="EMBL/GenBank/DDBJ databases">
        <authorList>
            <person name="Magalhaes I.L.F."/>
            <person name="Oliveira U."/>
            <person name="Santos F.R."/>
            <person name="Vidigal T.H.D.A."/>
            <person name="Brescovit A.D."/>
            <person name="Santos A.J."/>
        </authorList>
    </citation>
    <scope>NUCLEOTIDE SEQUENCE</scope>
    <source>
        <tissue evidence="1">Shoot tissue taken approximately 20 cm above the soil surface</tissue>
    </source>
</reference>
<organism evidence="1">
    <name type="scientific">Arundo donax</name>
    <name type="common">Giant reed</name>
    <name type="synonym">Donax arundinaceus</name>
    <dbReference type="NCBI Taxonomy" id="35708"/>
    <lineage>
        <taxon>Eukaryota</taxon>
        <taxon>Viridiplantae</taxon>
        <taxon>Streptophyta</taxon>
        <taxon>Embryophyta</taxon>
        <taxon>Tracheophyta</taxon>
        <taxon>Spermatophyta</taxon>
        <taxon>Magnoliopsida</taxon>
        <taxon>Liliopsida</taxon>
        <taxon>Poales</taxon>
        <taxon>Poaceae</taxon>
        <taxon>PACMAD clade</taxon>
        <taxon>Arundinoideae</taxon>
        <taxon>Arundineae</taxon>
        <taxon>Arundo</taxon>
    </lineage>
</organism>
<evidence type="ECO:0000313" key="1">
    <source>
        <dbReference type="EMBL" id="JAE23125.1"/>
    </source>
</evidence>
<protein>
    <submittedName>
        <fullName evidence="1">Uncharacterized protein</fullName>
    </submittedName>
</protein>
<name>A0A0A9GDJ3_ARUDO</name>
<dbReference type="EMBL" id="GBRH01174771">
    <property type="protein sequence ID" value="JAE23125.1"/>
    <property type="molecule type" value="Transcribed_RNA"/>
</dbReference>
<proteinExistence type="predicted"/>
<sequence>MVVGCGPPNK</sequence>
<reference evidence="1" key="2">
    <citation type="journal article" date="2015" name="Data Brief">
        <title>Shoot transcriptome of the giant reed, Arundo donax.</title>
        <authorList>
            <person name="Barrero R.A."/>
            <person name="Guerrero F.D."/>
            <person name="Moolhuijzen P."/>
            <person name="Goolsby J.A."/>
            <person name="Tidwell J."/>
            <person name="Bellgard S.E."/>
            <person name="Bellgard M.I."/>
        </authorList>
    </citation>
    <scope>NUCLEOTIDE SEQUENCE</scope>
    <source>
        <tissue evidence="1">Shoot tissue taken approximately 20 cm above the soil surface</tissue>
    </source>
</reference>
<accession>A0A0A9GDJ3</accession>